<reference evidence="2 3" key="1">
    <citation type="submission" date="2024-05" db="EMBL/GenBank/DDBJ databases">
        <title>Neorhizobium sp. Rsf11, a plant growth promoting and heavy metal resistant PAH-degrader.</title>
        <authorList>
            <person name="Golubev S.N."/>
            <person name="Muratova A.Y."/>
            <person name="Markelova M.I."/>
        </authorList>
    </citation>
    <scope>NUCLEOTIDE SEQUENCE [LARGE SCALE GENOMIC DNA]</scope>
    <source>
        <strain evidence="2 3">Rsf11</strain>
    </source>
</reference>
<dbReference type="EMBL" id="JBEAAL010000036">
    <property type="protein sequence ID" value="MEQ1409146.1"/>
    <property type="molecule type" value="Genomic_DNA"/>
</dbReference>
<evidence type="ECO:0008006" key="4">
    <source>
        <dbReference type="Google" id="ProtNLM"/>
    </source>
</evidence>
<comment type="caution">
    <text evidence="2">The sequence shown here is derived from an EMBL/GenBank/DDBJ whole genome shotgun (WGS) entry which is preliminary data.</text>
</comment>
<evidence type="ECO:0000256" key="1">
    <source>
        <dbReference type="SAM" id="MobiDB-lite"/>
    </source>
</evidence>
<evidence type="ECO:0000313" key="3">
    <source>
        <dbReference type="Proteomes" id="UP001496627"/>
    </source>
</evidence>
<organism evidence="2 3">
    <name type="scientific">Neorhizobium phenanthreniclasticum</name>
    <dbReference type="NCBI Taxonomy" id="3157917"/>
    <lineage>
        <taxon>Bacteria</taxon>
        <taxon>Pseudomonadati</taxon>
        <taxon>Pseudomonadota</taxon>
        <taxon>Alphaproteobacteria</taxon>
        <taxon>Hyphomicrobiales</taxon>
        <taxon>Rhizobiaceae</taxon>
        <taxon>Rhizobium/Agrobacterium group</taxon>
        <taxon>Neorhizobium</taxon>
    </lineage>
</organism>
<proteinExistence type="predicted"/>
<accession>A0ABV0MCF0</accession>
<name>A0ABV0MCF0_9HYPH</name>
<evidence type="ECO:0000313" key="2">
    <source>
        <dbReference type="EMBL" id="MEQ1409146.1"/>
    </source>
</evidence>
<gene>
    <name evidence="2" type="ORF">ABK249_30005</name>
</gene>
<keyword evidence="3" id="KW-1185">Reference proteome</keyword>
<dbReference type="RefSeq" id="WP_280107562.1">
    <property type="nucleotide sequence ID" value="NZ_JBEAAL010000036.1"/>
</dbReference>
<protein>
    <recommendedName>
        <fullName evidence="4">Antitoxin VbhA domain-containing protein</fullName>
    </recommendedName>
</protein>
<feature type="region of interest" description="Disordered" evidence="1">
    <location>
        <begin position="68"/>
        <end position="107"/>
    </location>
</feature>
<sequence length="107" mass="11838">MVTTEQTRRSIADRVIARARARATPIDGDPEYMAIVELWVMGEISIQEMRRRYIALLQERSRTTDHLATAIDEERAGEISTVPDMGNHSNQDGFPGRDPALGGVAGT</sequence>
<dbReference type="Proteomes" id="UP001496627">
    <property type="component" value="Unassembled WGS sequence"/>
</dbReference>